<accession>A0A0V8QI34</accession>
<dbReference type="Gene3D" id="3.10.450.50">
    <property type="match status" value="1"/>
</dbReference>
<evidence type="ECO:0000313" key="1">
    <source>
        <dbReference type="EMBL" id="KSV60226.1"/>
    </source>
</evidence>
<dbReference type="AlphaFoldDB" id="A0A0V8QI34"/>
<evidence type="ECO:0000313" key="2">
    <source>
        <dbReference type="Proteomes" id="UP000054874"/>
    </source>
</evidence>
<proteinExistence type="predicted"/>
<dbReference type="EMBL" id="LNAM01000032">
    <property type="protein sequence ID" value="KSV60226.1"/>
    <property type="molecule type" value="Genomic_DNA"/>
</dbReference>
<name>A0A0V8QI34_9FIRM</name>
<dbReference type="OrthoDB" id="9801392at2"/>
<dbReference type="SUPFAM" id="SSF103642">
    <property type="entry name" value="Sec-C motif"/>
    <property type="match status" value="1"/>
</dbReference>
<dbReference type="InterPro" id="IPR004027">
    <property type="entry name" value="SEC_C_motif"/>
</dbReference>
<dbReference type="Proteomes" id="UP000054874">
    <property type="component" value="Unassembled WGS sequence"/>
</dbReference>
<dbReference type="Pfam" id="PF02810">
    <property type="entry name" value="SEC-C"/>
    <property type="match status" value="1"/>
</dbReference>
<dbReference type="STRING" id="290052.ASU35_17275"/>
<dbReference type="RefSeq" id="WP_058351571.1">
    <property type="nucleotide sequence ID" value="NZ_CABMMD010000032.1"/>
</dbReference>
<evidence type="ECO:0008006" key="3">
    <source>
        <dbReference type="Google" id="ProtNLM"/>
    </source>
</evidence>
<keyword evidence="2" id="KW-1185">Reference proteome</keyword>
<reference evidence="1 2" key="1">
    <citation type="submission" date="2015-11" db="EMBL/GenBank/DDBJ databases">
        <title>Butyribacter intestini gen. nov., sp. nov., a butyric acid-producing bacterium of the family Lachnospiraceae isolated from the human faeces.</title>
        <authorList>
            <person name="Zou Y."/>
            <person name="Xue W."/>
            <person name="Luo G."/>
            <person name="Lv M."/>
        </authorList>
    </citation>
    <scope>NUCLEOTIDE SEQUENCE [LARGE SCALE GENOMIC DNA]</scope>
    <source>
        <strain evidence="1 2">ACET-33324</strain>
    </source>
</reference>
<protein>
    <recommendedName>
        <fullName evidence="3">Rho termination factor N-terminal domain-containing protein</fullName>
    </recommendedName>
</protein>
<comment type="caution">
    <text evidence="1">The sequence shown here is derived from an EMBL/GenBank/DDBJ whole genome shotgun (WGS) entry which is preliminary data.</text>
</comment>
<organism evidence="1 2">
    <name type="scientific">Acetivibrio ethanolgignens</name>
    <dbReference type="NCBI Taxonomy" id="290052"/>
    <lineage>
        <taxon>Bacteria</taxon>
        <taxon>Bacillati</taxon>
        <taxon>Bacillota</taxon>
        <taxon>Clostridia</taxon>
        <taxon>Eubacteriales</taxon>
        <taxon>Oscillospiraceae</taxon>
        <taxon>Acetivibrio</taxon>
    </lineage>
</organism>
<gene>
    <name evidence="1" type="ORF">ASU35_17275</name>
</gene>
<sequence>MLLKEHLEEYTKEQLLEQARSFELRKCSGLRKAALIERILECFCAEDMLRSRLACLTKEQMILFRKACDAPQDISINEVVDSMQLHMYWLGAFEEMSDRFCVFEEVSAVFKRIDDEAFESDQYKKGWMMKCVHFFINYYGIAPVEVIYELYKLKVKDTIDEMIAMLWEMPVDIVESCIFPMRSLGLQDWPKDAPIYSSKGLFIHIPILENDEAGYLLDCQMDKDFYIPSVQQIEEICRIGYEESSLAYKKLQTFFMRKLDLPYEQAVSWCLQVWANSYEGESPADVISKMSDADVVFKSEKQMNEFVGLLMEAHNNTRMKENRGHKPKELIRRELAGGRPTIVPGSSHAAAMLRDVAPQLKEMGIPVDLEGNADTIATSLYPNGLGGKAVSVEKKIYPNDPCPCGSGKKYKKCCGRK</sequence>